<sequence length="74" mass="8389">MMQPSPPAAHGWKLKRNGEFGPIWSRPDFCRKRKRLVQSLLSMSTRGRTRTGTALLPMDFKSIVSTNSTTRALK</sequence>
<proteinExistence type="predicted"/>
<evidence type="ECO:0000313" key="1">
    <source>
        <dbReference type="EMBL" id="SVA92528.1"/>
    </source>
</evidence>
<dbReference type="EMBL" id="UINC01022590">
    <property type="protein sequence ID" value="SVA92528.1"/>
    <property type="molecule type" value="Genomic_DNA"/>
</dbReference>
<name>A0A381ZTB0_9ZZZZ</name>
<accession>A0A381ZTB0</accession>
<organism evidence="1">
    <name type="scientific">marine metagenome</name>
    <dbReference type="NCBI Taxonomy" id="408172"/>
    <lineage>
        <taxon>unclassified sequences</taxon>
        <taxon>metagenomes</taxon>
        <taxon>ecological metagenomes</taxon>
    </lineage>
</organism>
<dbReference type="AlphaFoldDB" id="A0A381ZTB0"/>
<feature type="non-terminal residue" evidence="1">
    <location>
        <position position="74"/>
    </location>
</feature>
<reference evidence="1" key="1">
    <citation type="submission" date="2018-05" db="EMBL/GenBank/DDBJ databases">
        <authorList>
            <person name="Lanie J.A."/>
            <person name="Ng W.-L."/>
            <person name="Kazmierczak K.M."/>
            <person name="Andrzejewski T.M."/>
            <person name="Davidsen T.M."/>
            <person name="Wayne K.J."/>
            <person name="Tettelin H."/>
            <person name="Glass J.I."/>
            <person name="Rusch D."/>
            <person name="Podicherti R."/>
            <person name="Tsui H.-C.T."/>
            <person name="Winkler M.E."/>
        </authorList>
    </citation>
    <scope>NUCLEOTIDE SEQUENCE</scope>
</reference>
<protein>
    <submittedName>
        <fullName evidence="1">Uncharacterized protein</fullName>
    </submittedName>
</protein>
<gene>
    <name evidence="1" type="ORF">METZ01_LOCUS145382</name>
</gene>